<evidence type="ECO:0000313" key="1">
    <source>
        <dbReference type="EMBL" id="KTF05604.1"/>
    </source>
</evidence>
<proteinExistence type="predicted"/>
<dbReference type="EMBL" id="AYSL01001684">
    <property type="protein sequence ID" value="KTF05604.1"/>
    <property type="molecule type" value="Genomic_DNA"/>
</dbReference>
<accession>A0A1B6NQ96</accession>
<dbReference type="AlphaFoldDB" id="A0A1B6NQ96"/>
<name>A0A1B6NQ96_9ZZZZ</name>
<sequence length="37" mass="3928">MAGGTVLGGNNEINPLNFATENTLYEAGVKYAPNSNW</sequence>
<protein>
    <submittedName>
        <fullName evidence="1">Uncharacterized protein</fullName>
    </submittedName>
</protein>
<reference evidence="1" key="1">
    <citation type="submission" date="2013-11" db="EMBL/GenBank/DDBJ databases">
        <title>Microbial diversity, functional groups and degradation webs in Northern and Southern Mediterranean and Red Sea marine crude oil polluted sites.</title>
        <authorList>
            <person name="Daffonchio D."/>
            <person name="Mapelli F."/>
            <person name="Ferrer M."/>
            <person name="Richter M."/>
            <person name="Cherif A."/>
            <person name="Malkawi H.I."/>
            <person name="Yakimov M.M."/>
            <person name="Abdel-Fattah Y.R."/>
            <person name="Blaghen M."/>
            <person name="Golyshin P.N."/>
            <person name="Kalogerakis N."/>
            <person name="Boon N."/>
            <person name="Magagnini M."/>
            <person name="Fava F."/>
        </authorList>
    </citation>
    <scope>NUCLEOTIDE SEQUENCE</scope>
</reference>
<comment type="caution">
    <text evidence="1">The sequence shown here is derived from an EMBL/GenBank/DDBJ whole genome shotgun (WGS) entry which is preliminary data.</text>
</comment>
<feature type="non-terminal residue" evidence="1">
    <location>
        <position position="37"/>
    </location>
</feature>
<organism evidence="1">
    <name type="scientific">marine sediment metagenome</name>
    <dbReference type="NCBI Taxonomy" id="412755"/>
    <lineage>
        <taxon>unclassified sequences</taxon>
        <taxon>metagenomes</taxon>
        <taxon>ecological metagenomes</taxon>
    </lineage>
</organism>
<gene>
    <name evidence="1" type="ORF">MGSAQ_002899</name>
</gene>